<proteinExistence type="predicted"/>
<name>A0A841JA90_9SPHN</name>
<keyword evidence="2" id="KW-1185">Reference proteome</keyword>
<reference evidence="1 2" key="1">
    <citation type="submission" date="2020-08" db="EMBL/GenBank/DDBJ databases">
        <title>Genomic Encyclopedia of Type Strains, Phase IV (KMG-IV): sequencing the most valuable type-strain genomes for metagenomic binning, comparative biology and taxonomic classification.</title>
        <authorList>
            <person name="Goeker M."/>
        </authorList>
    </citation>
    <scope>NUCLEOTIDE SEQUENCE [LARGE SCALE GENOMIC DNA]</scope>
    <source>
        <strain evidence="1 2">DSM 102255</strain>
    </source>
</reference>
<comment type="caution">
    <text evidence="1">The sequence shown here is derived from an EMBL/GenBank/DDBJ whole genome shotgun (WGS) entry which is preliminary data.</text>
</comment>
<sequence length="680" mass="74352">MADGMTSASAIKIHQALHGYTDGHRELALSAALSARDTKTLLTLSDRSGPGVKIPSGGYLTGYPLAESNLYVVARTWAAPELPRPGCVWTHSLLVDFTDLATIEDATGLLRMFVRPGSGIPSVYHEPIQYLPATPNSPALFGSEARPILAALYGRPTDRIIASVSQADPDILALSVWSQQWPRLRRAFRFCSLSASDRSTDSTPFDLQLLPPDKVVRSRFPKSIEAERVLIPDATWLDDALDDLLRPGANGLRFFLRRVGGDVAHGRESFASLCRLHTMLDRLEQDATSIDEAIALLDREFETGQARFARIAITQAAASQPERLHTGALDFVLRNLEFLGPNPAPATLQNIGVELWRREPERVAVMLAETGSGNRIAISAIDSVQLDSLVAGIKAAPSLSNEVLHRRPQVVGEPSFWSLEGLDVRAALTLAASDLSLAAAASTALVASTHDLAYPAVEALGAACVGRAVLQVDMPLNVGRSWYEAVSAHPQAVAELFASHAVSARQSLVQFARAMQPDTMPNDFGADPWITALATSRGDVPEHDRAYFRAFILARAFGNRSQQAAELAIQTFELIHNALAHRQMPDDGWQLIEKRLPWSWADWDRCSRVRDAVCKLFSERGFPPTAFNRLTANDQLFSALAVNMASSKRGRDYLKNVWKAMKNSGDAKYNSRIKILSKVI</sequence>
<dbReference type="Pfam" id="PF20012">
    <property type="entry name" value="GAP1-N1"/>
    <property type="match status" value="1"/>
</dbReference>
<evidence type="ECO:0000313" key="2">
    <source>
        <dbReference type="Proteomes" id="UP000552700"/>
    </source>
</evidence>
<protein>
    <submittedName>
        <fullName evidence="1">Uncharacterized protein</fullName>
    </submittedName>
</protein>
<dbReference type="EMBL" id="JACIJP010000007">
    <property type="protein sequence ID" value="MBB6125415.1"/>
    <property type="molecule type" value="Genomic_DNA"/>
</dbReference>
<accession>A0A841JA90</accession>
<gene>
    <name evidence="1" type="ORF">FHS92_003177</name>
</gene>
<organism evidence="1 2">
    <name type="scientific">Sphingobium subterraneum</name>
    <dbReference type="NCBI Taxonomy" id="627688"/>
    <lineage>
        <taxon>Bacteria</taxon>
        <taxon>Pseudomonadati</taxon>
        <taxon>Pseudomonadota</taxon>
        <taxon>Alphaproteobacteria</taxon>
        <taxon>Sphingomonadales</taxon>
        <taxon>Sphingomonadaceae</taxon>
        <taxon>Sphingobium</taxon>
    </lineage>
</organism>
<dbReference type="RefSeq" id="WP_184081717.1">
    <property type="nucleotide sequence ID" value="NZ_JACIJP010000007.1"/>
</dbReference>
<dbReference type="AlphaFoldDB" id="A0A841JA90"/>
<evidence type="ECO:0000313" key="1">
    <source>
        <dbReference type="EMBL" id="MBB6125415.1"/>
    </source>
</evidence>
<dbReference type="Proteomes" id="UP000552700">
    <property type="component" value="Unassembled WGS sequence"/>
</dbReference>